<dbReference type="NCBIfam" id="TIGR01551">
    <property type="entry name" value="major_capsid_P2"/>
    <property type="match status" value="1"/>
</dbReference>
<proteinExistence type="predicted"/>
<sequence>MSQTKTPQAEKCLNHYNTLLAKAFGVPENALAKQFSVSEPMEMVLRSAILESTSFLGLITCLDVDQLTGQVVQVGASALHTGRKVDGRFRRKIGVDGNKFSLTETDSCVRLDWSTLCTWANSGNPGQFVQLVSEFTNQAFALDMLRVGFNGTHIADDSDPVKYPLGEDVNKGWQQLAREWNKGSQVVKAHAGDKIYFDPDGHGDFKTLDEMASDLINATINPLYRTDPRLVILVGTDLVAAAQAKLYSEATKPTEQIAAQQLAKSIAGRPAFIPPYFPSNGMMITTLANLHIYTQRNTRKRKAADNDDTKGFENQYWRQEGYAIGDYEAFGSYEEADVVIAPRPAAPPAGADALAGADPQAEPEA</sequence>
<feature type="region of interest" description="Disordered" evidence="1">
    <location>
        <begin position="344"/>
        <end position="365"/>
    </location>
</feature>
<dbReference type="EMBL" id="CP095353">
    <property type="protein sequence ID" value="XAG69160.1"/>
    <property type="molecule type" value="Genomic_DNA"/>
</dbReference>
<evidence type="ECO:0000313" key="2">
    <source>
        <dbReference type="EMBL" id="XAG69160.1"/>
    </source>
</evidence>
<gene>
    <name evidence="2" type="ORF">MRM75_21675</name>
</gene>
<name>A0AAU6U5L4_UNCXX</name>
<reference evidence="2" key="1">
    <citation type="submission" date="2022-03" db="EMBL/GenBank/DDBJ databases">
        <title>Sea Food Isolates.</title>
        <authorList>
            <person name="Li c."/>
        </authorList>
    </citation>
    <scope>NUCLEOTIDE SEQUENCE</scope>
    <source>
        <strain evidence="2">19CA06SA08-2</strain>
    </source>
</reference>
<dbReference type="InterPro" id="IPR006441">
    <property type="entry name" value="Phage_P2_GpN"/>
</dbReference>
<evidence type="ECO:0000256" key="1">
    <source>
        <dbReference type="SAM" id="MobiDB-lite"/>
    </source>
</evidence>
<dbReference type="Pfam" id="PF05125">
    <property type="entry name" value="Phage_cap_P2"/>
    <property type="match status" value="1"/>
</dbReference>
<accession>A0AAU6U5L4</accession>
<feature type="compositionally biased region" description="Low complexity" evidence="1">
    <location>
        <begin position="348"/>
        <end position="365"/>
    </location>
</feature>
<protein>
    <submittedName>
        <fullName evidence="2">Phage major capsid protein, P2 family</fullName>
    </submittedName>
</protein>
<dbReference type="AlphaFoldDB" id="A0AAU6U5L4"/>
<organism evidence="2">
    <name type="scientific">bacterium 19CA06SA08-2</name>
    <dbReference type="NCBI Taxonomy" id="2920658"/>
    <lineage>
        <taxon>Bacteria</taxon>
    </lineage>
</organism>